<dbReference type="InterPro" id="IPR014376">
    <property type="entry name" value="Prot_kin_PKC_delta"/>
</dbReference>
<dbReference type="PRINTS" id="PR00008">
    <property type="entry name" value="DAGPEDOMAIN"/>
</dbReference>
<dbReference type="GO" id="GO:0008270">
    <property type="term" value="F:zinc ion binding"/>
    <property type="evidence" value="ECO:0007669"/>
    <property type="project" value="UniProtKB-KW"/>
</dbReference>
<feature type="domain" description="Phorbol-ester/DAG-type" evidence="26">
    <location>
        <begin position="120"/>
        <end position="170"/>
    </location>
</feature>
<keyword evidence="13 22" id="KW-0547">Nucleotide-binding</keyword>
<organism evidence="28">
    <name type="scientific">Aceria tosichella</name>
    <name type="common">wheat curl mite</name>
    <dbReference type="NCBI Taxonomy" id="561515"/>
    <lineage>
        <taxon>Eukaryota</taxon>
        <taxon>Metazoa</taxon>
        <taxon>Ecdysozoa</taxon>
        <taxon>Arthropoda</taxon>
        <taxon>Chelicerata</taxon>
        <taxon>Arachnida</taxon>
        <taxon>Acari</taxon>
        <taxon>Acariformes</taxon>
        <taxon>Trombidiformes</taxon>
        <taxon>Prostigmata</taxon>
        <taxon>Eupodina</taxon>
        <taxon>Eriophyoidea</taxon>
        <taxon>Eriophyidae</taxon>
        <taxon>Eriophyinae</taxon>
        <taxon>Aceriini</taxon>
        <taxon>Aceria</taxon>
    </lineage>
</organism>
<dbReference type="Gene3D" id="3.30.60.20">
    <property type="match status" value="2"/>
</dbReference>
<dbReference type="FunFam" id="1.10.510.10:FF:000126">
    <property type="entry name" value="Protein kinase C epsilon"/>
    <property type="match status" value="1"/>
</dbReference>
<dbReference type="EMBL" id="GGYP01002468">
    <property type="protein sequence ID" value="MDE47239.1"/>
    <property type="molecule type" value="Transcribed_RNA"/>
</dbReference>
<gene>
    <name evidence="28" type="primary">PRKCE_0</name>
    <name evidence="28" type="ORF">g.13847</name>
</gene>
<keyword evidence="14" id="KW-0863">Zinc-finger</keyword>
<dbReference type="Gene3D" id="1.10.510.10">
    <property type="entry name" value="Transferase(Phosphotransferase) domain 1"/>
    <property type="match status" value="1"/>
</dbReference>
<evidence type="ECO:0000256" key="4">
    <source>
        <dbReference type="ARBA" id="ARBA00012429"/>
    </source>
</evidence>
<accession>A0A6G1SA44</accession>
<dbReference type="InterPro" id="IPR008271">
    <property type="entry name" value="Ser/Thr_kinase_AS"/>
</dbReference>
<evidence type="ECO:0000256" key="18">
    <source>
        <dbReference type="ARBA" id="ARBA00023136"/>
    </source>
</evidence>
<name>A0A6G1SA44_9ACAR</name>
<dbReference type="SUPFAM" id="SSF56112">
    <property type="entry name" value="Protein kinase-like (PK-like)"/>
    <property type="match status" value="1"/>
</dbReference>
<dbReference type="FunFam" id="3.30.60.20:FF:000022">
    <property type="entry name" value="SH3 and cysteine-rich domain-containing protein 3 isoform 2"/>
    <property type="match status" value="1"/>
</dbReference>
<evidence type="ECO:0000259" key="25">
    <source>
        <dbReference type="PROSITE" id="PS50011"/>
    </source>
</evidence>
<dbReference type="GO" id="GO:0004697">
    <property type="term" value="F:diacylglycerol-dependent serine/threonine kinase activity"/>
    <property type="evidence" value="ECO:0007669"/>
    <property type="project" value="UniProtKB-EC"/>
</dbReference>
<evidence type="ECO:0000256" key="11">
    <source>
        <dbReference type="ARBA" id="ARBA00022723"/>
    </source>
</evidence>
<keyword evidence="12" id="KW-0677">Repeat</keyword>
<dbReference type="InterPro" id="IPR017892">
    <property type="entry name" value="Pkinase_C"/>
</dbReference>
<dbReference type="PROSITE" id="PS51285">
    <property type="entry name" value="AGC_KINASE_CTER"/>
    <property type="match status" value="1"/>
</dbReference>
<keyword evidence="16" id="KW-0862">Zinc</keyword>
<feature type="region of interest" description="Disordered" evidence="24">
    <location>
        <begin position="277"/>
        <end position="339"/>
    </location>
</feature>
<evidence type="ECO:0000256" key="12">
    <source>
        <dbReference type="ARBA" id="ARBA00022737"/>
    </source>
</evidence>
<dbReference type="PROSITE" id="PS00107">
    <property type="entry name" value="PROTEIN_KINASE_ATP"/>
    <property type="match status" value="1"/>
</dbReference>
<keyword evidence="6" id="KW-1003">Cell membrane</keyword>
<evidence type="ECO:0000256" key="20">
    <source>
        <dbReference type="ARBA" id="ARBA00047470"/>
    </source>
</evidence>
<evidence type="ECO:0000256" key="9">
    <source>
        <dbReference type="ARBA" id="ARBA00022553"/>
    </source>
</evidence>
<dbReference type="AlphaFoldDB" id="A0A6G1SA44"/>
<keyword evidence="8" id="KW-0723">Serine/threonine-protein kinase</keyword>
<feature type="compositionally biased region" description="Pro residues" evidence="24">
    <location>
        <begin position="1"/>
        <end position="12"/>
    </location>
</feature>
<dbReference type="Pfam" id="PF00130">
    <property type="entry name" value="C1_1"/>
    <property type="match status" value="2"/>
</dbReference>
<keyword evidence="10" id="KW-0808">Transferase</keyword>
<feature type="active site" description="Proton acceptor" evidence="21">
    <location>
        <position position="572"/>
    </location>
</feature>
<feature type="domain" description="Phorbol-ester/DAG-type" evidence="26">
    <location>
        <begin position="199"/>
        <end position="250"/>
    </location>
</feature>
<dbReference type="FunFam" id="3.30.60.20:FF:000063">
    <property type="entry name" value="Protein kinase C"/>
    <property type="match status" value="1"/>
</dbReference>
<keyword evidence="5" id="KW-0728">SH3 domain</keyword>
<evidence type="ECO:0000256" key="3">
    <source>
        <dbReference type="ARBA" id="ARBA00005490"/>
    </source>
</evidence>
<feature type="compositionally biased region" description="Polar residues" evidence="24">
    <location>
        <begin position="381"/>
        <end position="393"/>
    </location>
</feature>
<dbReference type="PROSITE" id="PS00479">
    <property type="entry name" value="ZF_DAG_PE_1"/>
    <property type="match status" value="1"/>
</dbReference>
<dbReference type="FunFam" id="3.30.200.20:FF:000080">
    <property type="entry name" value="Protein kinase C"/>
    <property type="match status" value="1"/>
</dbReference>
<dbReference type="PIRSF" id="PIRSF000551">
    <property type="entry name" value="PKC_delta"/>
    <property type="match status" value="1"/>
</dbReference>
<feature type="region of interest" description="Disordered" evidence="24">
    <location>
        <begin position="1"/>
        <end position="106"/>
    </location>
</feature>
<reference evidence="28" key="1">
    <citation type="submission" date="2018-10" db="EMBL/GenBank/DDBJ databases">
        <title>Transcriptome assembly of Aceria tosichella (Wheat curl mite) Type 2.</title>
        <authorList>
            <person name="Scully E.D."/>
            <person name="Geib S.M."/>
            <person name="Palmer N.A."/>
            <person name="Gupta A.K."/>
            <person name="Sarath G."/>
            <person name="Tatineni S."/>
        </authorList>
    </citation>
    <scope>NUCLEOTIDE SEQUENCE</scope>
    <source>
        <strain evidence="28">LincolnNE</strain>
    </source>
</reference>
<evidence type="ECO:0000259" key="27">
    <source>
        <dbReference type="PROSITE" id="PS51285"/>
    </source>
</evidence>
<dbReference type="InterPro" id="IPR011009">
    <property type="entry name" value="Kinase-like_dom_sf"/>
</dbReference>
<dbReference type="CDD" id="cd20838">
    <property type="entry name" value="C1_nPKC_epsilon-like_rpt2"/>
    <property type="match status" value="1"/>
</dbReference>
<evidence type="ECO:0000259" key="26">
    <source>
        <dbReference type="PROSITE" id="PS50081"/>
    </source>
</evidence>
<dbReference type="GO" id="GO:0005524">
    <property type="term" value="F:ATP binding"/>
    <property type="evidence" value="ECO:0007669"/>
    <property type="project" value="UniProtKB-UniRule"/>
</dbReference>
<dbReference type="InterPro" id="IPR017441">
    <property type="entry name" value="Protein_kinase_ATP_BS"/>
</dbReference>
<feature type="region of interest" description="Disordered" evidence="24">
    <location>
        <begin position="417"/>
        <end position="438"/>
    </location>
</feature>
<dbReference type="InterPro" id="IPR000961">
    <property type="entry name" value="AGC-kinase_C"/>
</dbReference>
<sequence length="780" mass="86934">MDPNRPQPPPQSQAPTTQGPHQASSSASPRMSSGSQPQGPIEPGTSSAMTAMTAAAGAAPQSQLHHQHHQLLQQSSSMTSTSASQRPQQRSSAGRQFTERHGLLNRRRGAVRRRVHIVNEHRFMATILKQPTFCSHCKDFIWGVGKQGYQCQVCTLVLHKRCHELVVTRCPGTNQDSSESDSLSLTQATGSSRFGMNIPHTFKEHFFKKPTFCDHCGSLIYGLIYKQGLLCSCCDISVHYRCRKNVPNNCGVDQKQLAETLLAIGKTSDRINHETRAKLASSGTGSQCSTTASGSMDLSRSTDLTEFDPSRSSSFETQQLVRQQQQQQQHQQHQQKSLLSSNFASAFQRLTLRDSKRASLKQQTAATGHQSLEDNLLHSTRQQHLQHHTSQLAAGSPKTPEIESSYAGLTPITRFSPATAAGSSSSGGSGAQQKNKQQLERKFTPDDFNFIKVIGKGSFGVVILAEMKSTESVFAVKILKKDVIIQDDDVECTMTEKRILALAARHPFLTALYCCFQTADRLYFVMEYVNGGDLMFHIQKARKFDEARARFYAAEVTLALMFLHKQGVIYRDLKLDNILLDCEGHCKIADFGMCKEGILGGATTTTFCGTPDYISPEVLQELEYGPSVDWWALGVLMYEMVAGQPPFEAENEDDLFEAILHEDVLYPVWLSREAVSILRGFMTKNVSRRLGCVASQGGEQAILDHPFFKDIDWVALEAKKVKPPFKPKIKNARDVSNFDVDFLKEEPILTPVDPKILKTINQDEFRDFSYINEYFNSMAR</sequence>
<proteinExistence type="inferred from homology"/>
<dbReference type="PROSITE" id="PS00108">
    <property type="entry name" value="PROTEIN_KINASE_ST"/>
    <property type="match status" value="1"/>
</dbReference>
<feature type="compositionally biased region" description="Low complexity" evidence="24">
    <location>
        <begin position="44"/>
        <end position="93"/>
    </location>
</feature>
<protein>
    <recommendedName>
        <fullName evidence="4">protein kinase C</fullName>
        <ecNumber evidence="4">2.7.11.13</ecNumber>
    </recommendedName>
</protein>
<evidence type="ECO:0000256" key="23">
    <source>
        <dbReference type="PROSITE-ProRule" id="PRU10141"/>
    </source>
</evidence>
<evidence type="ECO:0000313" key="28">
    <source>
        <dbReference type="EMBL" id="MDE47239.1"/>
    </source>
</evidence>
<keyword evidence="9" id="KW-0597">Phosphoprotein</keyword>
<dbReference type="GO" id="GO:0007611">
    <property type="term" value="P:learning or memory"/>
    <property type="evidence" value="ECO:0007669"/>
    <property type="project" value="UniProtKB-ARBA"/>
</dbReference>
<evidence type="ECO:0000256" key="8">
    <source>
        <dbReference type="ARBA" id="ARBA00022527"/>
    </source>
</evidence>
<dbReference type="SUPFAM" id="SSF57889">
    <property type="entry name" value="Cysteine-rich domain"/>
    <property type="match status" value="2"/>
</dbReference>
<comment type="subcellular location">
    <subcellularLocation>
        <location evidence="1">Cell membrane</location>
        <location evidence="1">Sarcolemma</location>
        <topology evidence="1">Peripheral membrane protein</topology>
        <orientation evidence="1">Cytoplasmic side</orientation>
    </subcellularLocation>
    <subcellularLocation>
        <location evidence="2">Cytoplasm</location>
    </subcellularLocation>
</comment>
<comment type="catalytic activity">
    <reaction evidence="19">
        <text>L-threonyl-[protein] + ATP = O-phospho-L-threonyl-[protein] + ADP + H(+)</text>
        <dbReference type="Rhea" id="RHEA:46608"/>
        <dbReference type="Rhea" id="RHEA-COMP:11060"/>
        <dbReference type="Rhea" id="RHEA-COMP:11605"/>
        <dbReference type="ChEBI" id="CHEBI:15378"/>
        <dbReference type="ChEBI" id="CHEBI:30013"/>
        <dbReference type="ChEBI" id="CHEBI:30616"/>
        <dbReference type="ChEBI" id="CHEBI:61977"/>
        <dbReference type="ChEBI" id="CHEBI:456216"/>
        <dbReference type="EC" id="2.7.11.13"/>
    </reaction>
</comment>
<dbReference type="SMART" id="SM00220">
    <property type="entry name" value="S_TKc"/>
    <property type="match status" value="1"/>
</dbReference>
<dbReference type="PROSITE" id="PS50011">
    <property type="entry name" value="PROTEIN_KINASE_DOM"/>
    <property type="match status" value="1"/>
</dbReference>
<dbReference type="InterPro" id="IPR000719">
    <property type="entry name" value="Prot_kinase_dom"/>
</dbReference>
<feature type="domain" description="AGC-kinase C-terminal" evidence="27">
    <location>
        <begin position="709"/>
        <end position="780"/>
    </location>
</feature>
<feature type="domain" description="Protein kinase" evidence="25">
    <location>
        <begin position="448"/>
        <end position="708"/>
    </location>
</feature>
<dbReference type="InterPro" id="IPR002219">
    <property type="entry name" value="PKC_DAG/PE"/>
</dbReference>
<dbReference type="SMART" id="SM00109">
    <property type="entry name" value="C1"/>
    <property type="match status" value="2"/>
</dbReference>
<evidence type="ECO:0000256" key="5">
    <source>
        <dbReference type="ARBA" id="ARBA00022443"/>
    </source>
</evidence>
<evidence type="ECO:0000256" key="2">
    <source>
        <dbReference type="ARBA" id="ARBA00004496"/>
    </source>
</evidence>
<feature type="compositionally biased region" description="Low complexity" evidence="24">
    <location>
        <begin position="13"/>
        <end position="35"/>
    </location>
</feature>
<dbReference type="GO" id="GO:0042383">
    <property type="term" value="C:sarcolemma"/>
    <property type="evidence" value="ECO:0007669"/>
    <property type="project" value="UniProtKB-SubCell"/>
</dbReference>
<evidence type="ECO:0000256" key="22">
    <source>
        <dbReference type="PIRSR" id="PIRSR000551-51"/>
    </source>
</evidence>
<evidence type="ECO:0000256" key="21">
    <source>
        <dbReference type="PIRSR" id="PIRSR000551-50"/>
    </source>
</evidence>
<evidence type="ECO:0000256" key="14">
    <source>
        <dbReference type="ARBA" id="ARBA00022771"/>
    </source>
</evidence>
<comment type="catalytic activity">
    <reaction evidence="20">
        <text>L-seryl-[protein] + ATP = O-phospho-L-seryl-[protein] + ADP + H(+)</text>
        <dbReference type="Rhea" id="RHEA:17989"/>
        <dbReference type="Rhea" id="RHEA-COMP:9863"/>
        <dbReference type="Rhea" id="RHEA-COMP:11604"/>
        <dbReference type="ChEBI" id="CHEBI:15378"/>
        <dbReference type="ChEBI" id="CHEBI:29999"/>
        <dbReference type="ChEBI" id="CHEBI:30616"/>
        <dbReference type="ChEBI" id="CHEBI:83421"/>
        <dbReference type="ChEBI" id="CHEBI:456216"/>
        <dbReference type="EC" id="2.7.11.13"/>
    </reaction>
</comment>
<evidence type="ECO:0000256" key="24">
    <source>
        <dbReference type="SAM" id="MobiDB-lite"/>
    </source>
</evidence>
<keyword evidence="18" id="KW-0472">Membrane</keyword>
<evidence type="ECO:0000256" key="1">
    <source>
        <dbReference type="ARBA" id="ARBA00004278"/>
    </source>
</evidence>
<feature type="compositionally biased region" description="Low complexity" evidence="24">
    <location>
        <begin position="323"/>
        <end position="335"/>
    </location>
</feature>
<dbReference type="Gene3D" id="3.30.200.20">
    <property type="entry name" value="Phosphorylase Kinase, domain 1"/>
    <property type="match status" value="1"/>
</dbReference>
<dbReference type="PANTHER" id="PTHR24351">
    <property type="entry name" value="RIBOSOMAL PROTEIN S6 KINASE"/>
    <property type="match status" value="1"/>
</dbReference>
<evidence type="ECO:0000256" key="7">
    <source>
        <dbReference type="ARBA" id="ARBA00022490"/>
    </source>
</evidence>
<evidence type="ECO:0000256" key="13">
    <source>
        <dbReference type="ARBA" id="ARBA00022741"/>
    </source>
</evidence>
<evidence type="ECO:0000256" key="19">
    <source>
        <dbReference type="ARBA" id="ARBA00047272"/>
    </source>
</evidence>
<dbReference type="GO" id="GO:0005737">
    <property type="term" value="C:cytoplasm"/>
    <property type="evidence" value="ECO:0007669"/>
    <property type="project" value="UniProtKB-SubCell"/>
</dbReference>
<dbReference type="SMART" id="SM00133">
    <property type="entry name" value="S_TK_X"/>
    <property type="match status" value="1"/>
</dbReference>
<dbReference type="InterPro" id="IPR020454">
    <property type="entry name" value="DAG/PE-bd"/>
</dbReference>
<keyword evidence="17 22" id="KW-0067">ATP-binding</keyword>
<dbReference type="EC" id="2.7.11.13" evidence="4"/>
<dbReference type="Pfam" id="PF00433">
    <property type="entry name" value="Pkinase_C"/>
    <property type="match status" value="1"/>
</dbReference>
<dbReference type="PROSITE" id="PS50081">
    <property type="entry name" value="ZF_DAG_PE_2"/>
    <property type="match status" value="2"/>
</dbReference>
<comment type="similarity">
    <text evidence="3">Belongs to the protein kinase superfamily. AGC Ser/Thr protein kinase family. PKC subfamily.</text>
</comment>
<dbReference type="InterPro" id="IPR046349">
    <property type="entry name" value="C1-like_sf"/>
</dbReference>
<evidence type="ECO:0000256" key="10">
    <source>
        <dbReference type="ARBA" id="ARBA00022679"/>
    </source>
</evidence>
<feature type="compositionally biased region" description="Polar residues" evidence="24">
    <location>
        <begin position="281"/>
        <end position="322"/>
    </location>
</feature>
<evidence type="ECO:0000256" key="6">
    <source>
        <dbReference type="ARBA" id="ARBA00022475"/>
    </source>
</evidence>
<evidence type="ECO:0000256" key="17">
    <source>
        <dbReference type="ARBA" id="ARBA00022840"/>
    </source>
</evidence>
<keyword evidence="11" id="KW-0479">Metal-binding</keyword>
<feature type="binding site" evidence="22 23">
    <location>
        <position position="477"/>
    </location>
    <ligand>
        <name>ATP</name>
        <dbReference type="ChEBI" id="CHEBI:30616"/>
    </ligand>
</feature>
<keyword evidence="15 28" id="KW-0418">Kinase</keyword>
<evidence type="ECO:0000256" key="15">
    <source>
        <dbReference type="ARBA" id="ARBA00022777"/>
    </source>
</evidence>
<dbReference type="Pfam" id="PF00069">
    <property type="entry name" value="Pkinase"/>
    <property type="match status" value="1"/>
</dbReference>
<keyword evidence="7" id="KW-0963">Cytoplasm</keyword>
<evidence type="ECO:0000256" key="16">
    <source>
        <dbReference type="ARBA" id="ARBA00022833"/>
    </source>
</evidence>
<feature type="region of interest" description="Disordered" evidence="24">
    <location>
        <begin position="381"/>
        <end position="404"/>
    </location>
</feature>